<keyword evidence="1" id="KW-0732">Signal</keyword>
<organism evidence="2 3">
    <name type="scientific">Chengkuizengella axinellae</name>
    <dbReference type="NCBI Taxonomy" id="3064388"/>
    <lineage>
        <taxon>Bacteria</taxon>
        <taxon>Bacillati</taxon>
        <taxon>Bacillota</taxon>
        <taxon>Bacilli</taxon>
        <taxon>Bacillales</taxon>
        <taxon>Paenibacillaceae</taxon>
        <taxon>Chengkuizengella</taxon>
    </lineage>
</organism>
<dbReference type="EMBL" id="JAVAMP010000012">
    <property type="protein sequence ID" value="MDP5276092.1"/>
    <property type="molecule type" value="Genomic_DNA"/>
</dbReference>
<accession>A0ABT9J3S6</accession>
<evidence type="ECO:0000256" key="1">
    <source>
        <dbReference type="SAM" id="SignalP"/>
    </source>
</evidence>
<evidence type="ECO:0000313" key="3">
    <source>
        <dbReference type="Proteomes" id="UP001231941"/>
    </source>
</evidence>
<proteinExistence type="predicted"/>
<protein>
    <submittedName>
        <fullName evidence="2">Uncharacterized protein</fullName>
    </submittedName>
</protein>
<feature type="chain" id="PRO_5046313688" evidence="1">
    <location>
        <begin position="27"/>
        <end position="160"/>
    </location>
</feature>
<evidence type="ECO:0000313" key="2">
    <source>
        <dbReference type="EMBL" id="MDP5276092.1"/>
    </source>
</evidence>
<comment type="caution">
    <text evidence="2">The sequence shown here is derived from an EMBL/GenBank/DDBJ whole genome shotgun (WGS) entry which is preliminary data.</text>
</comment>
<dbReference type="RefSeq" id="WP_305993404.1">
    <property type="nucleotide sequence ID" value="NZ_JAVAMP010000012.1"/>
</dbReference>
<feature type="signal peptide" evidence="1">
    <location>
        <begin position="1"/>
        <end position="26"/>
    </location>
</feature>
<name>A0ABT9J3S6_9BACL</name>
<dbReference type="Proteomes" id="UP001231941">
    <property type="component" value="Unassembled WGS sequence"/>
</dbReference>
<keyword evidence="3" id="KW-1185">Reference proteome</keyword>
<gene>
    <name evidence="2" type="ORF">Q5Y73_18495</name>
</gene>
<reference evidence="2 3" key="1">
    <citation type="submission" date="2023-08" db="EMBL/GenBank/DDBJ databases">
        <authorList>
            <person name="Park J.-S."/>
        </authorList>
    </citation>
    <scope>NUCLEOTIDE SEQUENCE [LARGE SCALE GENOMIC DNA]</scope>
    <source>
        <strain evidence="2 3">2205SS18-9</strain>
    </source>
</reference>
<sequence length="160" mass="18059">MKKFIGKLSFLFVIVSLMIPGVSAFAEHDGTDEQLSLEISGSMADLSDMGEYYFTPHNDQQVKIDITLTPLNEVGVTSSLNWVIEDSEGNQVEWADAELHNTLSETQYLNLNADEEYRFVLYTWFDCVEPCGRPDDSAWEFDYNLSITQRSTGITEPDGP</sequence>